<keyword evidence="1" id="KW-1015">Disulfide bond</keyword>
<dbReference type="FunFam" id="2.60.120.260:FF:000002">
    <property type="entry name" value="Coagulation factor VIII"/>
    <property type="match status" value="1"/>
</dbReference>
<dbReference type="InterPro" id="IPR000421">
    <property type="entry name" value="FA58C"/>
</dbReference>
<feature type="domain" description="F5/8 type C" evidence="3">
    <location>
        <begin position="128"/>
        <end position="259"/>
    </location>
</feature>
<dbReference type="Proteomes" id="UP000694383">
    <property type="component" value="Unplaced"/>
</dbReference>
<dbReference type="PANTHER" id="PTHR46806">
    <property type="entry name" value="F5/8 TYPE C DOMAIN-CONTAINING PROTEIN"/>
    <property type="match status" value="1"/>
</dbReference>
<reference evidence="4" key="2">
    <citation type="submission" date="2025-09" db="UniProtKB">
        <authorList>
            <consortium name="Ensembl"/>
        </authorList>
    </citation>
    <scope>IDENTIFICATION</scope>
</reference>
<sequence length="259" mass="29043">YLFRKVCISCSSCFTHLSFDFEFHRFNLSDHIIILNWNCDKPFLAFLSISACSFQHAPLCSVFQLLLSPLLCLLLVLYFTSLYGLGWFSSILFLSCFLFLFPPLCSLVLGVSTLPALTSTVYSNTSGCSEPMGMKSRLVSDRQITASSSFRTWGLEAFTWHPHFARLDKTGKTNAWTASTNNRSEWLQVDLLSPKKITGIITQGAKDFGSVQFIVSFKVAHSDDGKSWTVVKDETSKTDKVSLTSQKKITLPRQLGLQT</sequence>
<dbReference type="Pfam" id="PF00754">
    <property type="entry name" value="F5_F8_type_C"/>
    <property type="match status" value="1"/>
</dbReference>
<dbReference type="AlphaFoldDB" id="A0A8C8DH39"/>
<dbReference type="GO" id="GO:0038023">
    <property type="term" value="F:signaling receptor activity"/>
    <property type="evidence" value="ECO:0007669"/>
    <property type="project" value="TreeGrafter"/>
</dbReference>
<keyword evidence="2" id="KW-0472">Membrane</keyword>
<dbReference type="PROSITE" id="PS01285">
    <property type="entry name" value="FA58C_1"/>
    <property type="match status" value="1"/>
</dbReference>
<dbReference type="GeneTree" id="ENSGT00940000156049"/>
<organism evidence="4 5">
    <name type="scientific">Oryzias sinensis</name>
    <name type="common">Chinese medaka</name>
    <dbReference type="NCBI Taxonomy" id="183150"/>
    <lineage>
        <taxon>Eukaryota</taxon>
        <taxon>Metazoa</taxon>
        <taxon>Chordata</taxon>
        <taxon>Craniata</taxon>
        <taxon>Vertebrata</taxon>
        <taxon>Euteleostomi</taxon>
        <taxon>Actinopterygii</taxon>
        <taxon>Neopterygii</taxon>
        <taxon>Teleostei</taxon>
        <taxon>Neoteleostei</taxon>
        <taxon>Acanthomorphata</taxon>
        <taxon>Ovalentaria</taxon>
        <taxon>Atherinomorphae</taxon>
        <taxon>Beloniformes</taxon>
        <taxon>Adrianichthyidae</taxon>
        <taxon>Oryziinae</taxon>
        <taxon>Oryzias</taxon>
    </lineage>
</organism>
<protein>
    <recommendedName>
        <fullName evidence="3">F5/8 type C domain-containing protein</fullName>
    </recommendedName>
</protein>
<evidence type="ECO:0000256" key="1">
    <source>
        <dbReference type="ARBA" id="ARBA00023157"/>
    </source>
</evidence>
<evidence type="ECO:0000256" key="2">
    <source>
        <dbReference type="SAM" id="Phobius"/>
    </source>
</evidence>
<feature type="transmembrane region" description="Helical" evidence="2">
    <location>
        <begin position="59"/>
        <end position="79"/>
    </location>
</feature>
<reference evidence="4" key="1">
    <citation type="submission" date="2025-08" db="UniProtKB">
        <authorList>
            <consortium name="Ensembl"/>
        </authorList>
    </citation>
    <scope>IDENTIFICATION</scope>
</reference>
<keyword evidence="5" id="KW-1185">Reference proteome</keyword>
<proteinExistence type="predicted"/>
<accession>A0A8C8DH39</accession>
<dbReference type="Ensembl" id="ENSOSIT00000005091.1">
    <property type="protein sequence ID" value="ENSOSIP00000004760.1"/>
    <property type="gene ID" value="ENSOSIG00000003255.1"/>
</dbReference>
<evidence type="ECO:0000313" key="5">
    <source>
        <dbReference type="Proteomes" id="UP000694383"/>
    </source>
</evidence>
<dbReference type="GO" id="GO:0005886">
    <property type="term" value="C:plasma membrane"/>
    <property type="evidence" value="ECO:0007669"/>
    <property type="project" value="TreeGrafter"/>
</dbReference>
<dbReference type="CDD" id="cd00057">
    <property type="entry name" value="FA58C"/>
    <property type="match status" value="1"/>
</dbReference>
<dbReference type="InterPro" id="IPR050633">
    <property type="entry name" value="Neuropilin_MCO_CoagFactor"/>
</dbReference>
<dbReference type="SUPFAM" id="SSF49785">
    <property type="entry name" value="Galactose-binding domain-like"/>
    <property type="match status" value="1"/>
</dbReference>
<name>A0A8C8DH39_9TELE</name>
<evidence type="ECO:0000313" key="4">
    <source>
        <dbReference type="Ensembl" id="ENSOSIP00000004760.1"/>
    </source>
</evidence>
<dbReference type="PANTHER" id="PTHR46806:SF7">
    <property type="entry name" value="COAGULATION FACTOR VIII"/>
    <property type="match status" value="1"/>
</dbReference>
<keyword evidence="2" id="KW-0812">Transmembrane</keyword>
<keyword evidence="2" id="KW-1133">Transmembrane helix</keyword>
<dbReference type="PROSITE" id="PS50022">
    <property type="entry name" value="FA58C_3"/>
    <property type="match status" value="1"/>
</dbReference>
<evidence type="ECO:0000259" key="3">
    <source>
        <dbReference type="PROSITE" id="PS50022"/>
    </source>
</evidence>
<dbReference type="InterPro" id="IPR008979">
    <property type="entry name" value="Galactose-bd-like_sf"/>
</dbReference>
<dbReference type="Gene3D" id="2.60.120.260">
    <property type="entry name" value="Galactose-binding domain-like"/>
    <property type="match status" value="1"/>
</dbReference>
<feature type="transmembrane region" description="Helical" evidence="2">
    <location>
        <begin position="85"/>
        <end position="109"/>
    </location>
</feature>